<protein>
    <submittedName>
        <fullName evidence="1">Uncharacterized protein</fullName>
    </submittedName>
</protein>
<proteinExistence type="predicted"/>
<sequence length="366" mass="39960">MKRGTNSSLMKENNKKLILNLIRQKHYSRVELAQKTGLTKASITIIVEELIKEGLVSEEETNYCGIGRKPIHLKLCADARYAVGISISRYSWRAGVVDLAGNLIGAKDGGDMNEPPQLVLEKITETITSLIEKIPPEKIIGIGVTTPGPVDYKTNTILTPPNFTNWHNFQLGKTLSELCGLSVWLENISNASALAEAYFGGCTNEENYGYIIVDEGIGSGIVVGGKIYRGKSGYGNELGHTSINFQGIECECGNRGCLEKYASIPNLLKGSPYTSWKEVIEEDDQRIIGQEADYLSCAIINLINLFDLSKVILGGDIAYGGEGFAREISHIVNARIIVSNQVRVCISKNIDKTVIAASIALNQVFK</sequence>
<keyword evidence="2" id="KW-1185">Reference proteome</keyword>
<accession>A0AC61DAZ5</accession>
<reference evidence="1" key="1">
    <citation type="submission" date="2017-10" db="EMBL/GenBank/DDBJ databases">
        <title>Genome sequence of cellulolytic Lachnospiraceae bacterium XHS1971 isolated from hotspring sediment.</title>
        <authorList>
            <person name="Vasudevan G."/>
            <person name="Joshi A.J."/>
            <person name="Hivarkar S."/>
            <person name="Lanjekar V.B."/>
            <person name="Dhakephalkar P.K."/>
            <person name="Dagar S."/>
        </authorList>
    </citation>
    <scope>NUCLEOTIDE SEQUENCE</scope>
    <source>
        <strain evidence="1">XHS1971</strain>
    </source>
</reference>
<dbReference type="EMBL" id="PEDL01000010">
    <property type="protein sequence ID" value="PHV70479.1"/>
    <property type="molecule type" value="Genomic_DNA"/>
</dbReference>
<evidence type="ECO:0000313" key="2">
    <source>
        <dbReference type="Proteomes" id="UP000224460"/>
    </source>
</evidence>
<name>A0AC61DAZ5_9FIRM</name>
<organism evidence="1 2">
    <name type="scientific">Sporanaerobium hydrogeniformans</name>
    <dbReference type="NCBI Taxonomy" id="3072179"/>
    <lineage>
        <taxon>Bacteria</taxon>
        <taxon>Bacillati</taxon>
        <taxon>Bacillota</taxon>
        <taxon>Clostridia</taxon>
        <taxon>Lachnospirales</taxon>
        <taxon>Lachnospiraceae</taxon>
        <taxon>Sporanaerobium</taxon>
    </lineage>
</organism>
<dbReference type="Proteomes" id="UP000224460">
    <property type="component" value="Unassembled WGS sequence"/>
</dbReference>
<gene>
    <name evidence="1" type="ORF">CS063_10345</name>
</gene>
<evidence type="ECO:0000313" key="1">
    <source>
        <dbReference type="EMBL" id="PHV70479.1"/>
    </source>
</evidence>
<comment type="caution">
    <text evidence="1">The sequence shown here is derived from an EMBL/GenBank/DDBJ whole genome shotgun (WGS) entry which is preliminary data.</text>
</comment>